<dbReference type="Proteomes" id="UP001338582">
    <property type="component" value="Chromosome 6"/>
</dbReference>
<gene>
    <name evidence="1" type="ORF">PUMCH_004778</name>
</gene>
<accession>A0AAX4HG52</accession>
<dbReference type="RefSeq" id="XP_062879769.1">
    <property type="nucleotide sequence ID" value="XM_063023699.1"/>
</dbReference>
<protein>
    <submittedName>
        <fullName evidence="1">Uncharacterized protein</fullName>
    </submittedName>
</protein>
<evidence type="ECO:0000313" key="2">
    <source>
        <dbReference type="Proteomes" id="UP001338582"/>
    </source>
</evidence>
<name>A0AAX4HG52_9ASCO</name>
<proteinExistence type="predicted"/>
<dbReference type="KEGG" id="asau:88175838"/>
<dbReference type="GeneID" id="88175838"/>
<organism evidence="1 2">
    <name type="scientific">Australozyma saopauloensis</name>
    <dbReference type="NCBI Taxonomy" id="291208"/>
    <lineage>
        <taxon>Eukaryota</taxon>
        <taxon>Fungi</taxon>
        <taxon>Dikarya</taxon>
        <taxon>Ascomycota</taxon>
        <taxon>Saccharomycotina</taxon>
        <taxon>Pichiomycetes</taxon>
        <taxon>Metschnikowiaceae</taxon>
        <taxon>Australozyma</taxon>
    </lineage>
</organism>
<evidence type="ECO:0000313" key="1">
    <source>
        <dbReference type="EMBL" id="WPK27391.1"/>
    </source>
</evidence>
<reference evidence="1 2" key="1">
    <citation type="submission" date="2023-10" db="EMBL/GenBank/DDBJ databases">
        <title>Draft Genome Sequence of Candida saopaulonensis from a very Premature Infant with Sepsis.</title>
        <authorList>
            <person name="Ning Y."/>
            <person name="Dai R."/>
            <person name="Xiao M."/>
            <person name="Xu Y."/>
            <person name="Yan Q."/>
            <person name="Zhang L."/>
        </authorList>
    </citation>
    <scope>NUCLEOTIDE SEQUENCE [LARGE SCALE GENOMIC DNA]</scope>
    <source>
        <strain evidence="1 2">19XY460</strain>
    </source>
</reference>
<dbReference type="AlphaFoldDB" id="A0AAX4HG52"/>
<dbReference type="EMBL" id="CP138899">
    <property type="protein sequence ID" value="WPK27391.1"/>
    <property type="molecule type" value="Genomic_DNA"/>
</dbReference>
<keyword evidence="2" id="KW-1185">Reference proteome</keyword>
<sequence>MKSECRGRIDANRVRNLTELTKVFRENKWVSQPHVALRLVASVEECLILAYNWRTENDKHLKAATEILYDAALISIERVKNKAVLGDGLLSILVNLVCMFVDIKERDRTYFVLNRLLGLSQNRNLFALLVTKNQRVVLVADLVIFNIDLIHCYCCKHNPSALQTVLRSVLFCLGIFADSEALDHFHSLTW</sequence>